<protein>
    <submittedName>
        <fullName evidence="1">Uncharacterized protein</fullName>
    </submittedName>
</protein>
<sequence length="79" mass="7992">MIDDIDLRDLLTAAAEALAVPAGTTAEARRATLEASLDRASAVRAALRHALDTGDLAGAADLIDDAMVEHPAGLAVISG</sequence>
<evidence type="ECO:0000313" key="1">
    <source>
        <dbReference type="EMBL" id="MEE2050289.1"/>
    </source>
</evidence>
<dbReference type="Proteomes" id="UP001348641">
    <property type="component" value="Unassembled WGS sequence"/>
</dbReference>
<organism evidence="1 2">
    <name type="scientific">Nocardiopsis tropica</name>
    <dbReference type="NCBI Taxonomy" id="109330"/>
    <lineage>
        <taxon>Bacteria</taxon>
        <taxon>Bacillati</taxon>
        <taxon>Actinomycetota</taxon>
        <taxon>Actinomycetes</taxon>
        <taxon>Streptosporangiales</taxon>
        <taxon>Nocardiopsidaceae</taxon>
        <taxon>Nocardiopsis</taxon>
    </lineage>
</organism>
<dbReference type="RefSeq" id="WP_330157514.1">
    <property type="nucleotide sequence ID" value="NZ_BAAAJA010000096.1"/>
</dbReference>
<name>A0ABU7KLY1_9ACTN</name>
<reference evidence="1 2" key="1">
    <citation type="submission" date="2023-07" db="EMBL/GenBank/DDBJ databases">
        <authorList>
            <person name="Girao M."/>
            <person name="Carvalho M.F."/>
        </authorList>
    </citation>
    <scope>NUCLEOTIDE SEQUENCE [LARGE SCALE GENOMIC DNA]</scope>
    <source>
        <strain evidence="1 2">66/93</strain>
    </source>
</reference>
<dbReference type="EMBL" id="JAUUCC010000013">
    <property type="protein sequence ID" value="MEE2050289.1"/>
    <property type="molecule type" value="Genomic_DNA"/>
</dbReference>
<accession>A0ABU7KLY1</accession>
<proteinExistence type="predicted"/>
<gene>
    <name evidence="1" type="ORF">Q8A49_07255</name>
</gene>
<comment type="caution">
    <text evidence="1">The sequence shown here is derived from an EMBL/GenBank/DDBJ whole genome shotgun (WGS) entry which is preliminary data.</text>
</comment>
<evidence type="ECO:0000313" key="2">
    <source>
        <dbReference type="Proteomes" id="UP001348641"/>
    </source>
</evidence>